<sequence>MGRAIVLPGNRITLLLTASLITGYFIGRWTTKPSGGVDGASGSTSSSFSFANKSSLSKYEADGAFVLLVNMKFATIDHRNTFLKLMEPVCNYVYSNEGPAISSTSTSSSSSGKLEQTTLSYQVAISDKNPLQVLVMERYSDKENGYLTVHKSGKEFLKFREQLKGMQDRGEVVINGESYLETSLGYV</sequence>
<dbReference type="EMBL" id="CM000642">
    <property type="protein sequence ID" value="EED92655.1"/>
    <property type="molecule type" value="Genomic_DNA"/>
</dbReference>
<dbReference type="RefSeq" id="XP_002290903.1">
    <property type="nucleotide sequence ID" value="XM_002290867.1"/>
</dbReference>
<evidence type="ECO:0000313" key="1">
    <source>
        <dbReference type="EMBL" id="EED92655.1"/>
    </source>
</evidence>
<name>B8C419_THAPS</name>
<gene>
    <name evidence="1" type="ORF">THAPSDRAFT_5840</name>
</gene>
<reference evidence="1 2" key="1">
    <citation type="journal article" date="2004" name="Science">
        <title>The genome of the diatom Thalassiosira pseudonana: ecology, evolution, and metabolism.</title>
        <authorList>
            <person name="Armbrust E.V."/>
            <person name="Berges J.A."/>
            <person name="Bowler C."/>
            <person name="Green B.R."/>
            <person name="Martinez D."/>
            <person name="Putnam N.H."/>
            <person name="Zhou S."/>
            <person name="Allen A.E."/>
            <person name="Apt K.E."/>
            <person name="Bechner M."/>
            <person name="Brzezinski M.A."/>
            <person name="Chaal B.K."/>
            <person name="Chiovitti A."/>
            <person name="Davis A.K."/>
            <person name="Demarest M.S."/>
            <person name="Detter J.C."/>
            <person name="Glavina T."/>
            <person name="Goodstein D."/>
            <person name="Hadi M.Z."/>
            <person name="Hellsten U."/>
            <person name="Hildebrand M."/>
            <person name="Jenkins B.D."/>
            <person name="Jurka J."/>
            <person name="Kapitonov V.V."/>
            <person name="Kroger N."/>
            <person name="Lau W.W."/>
            <person name="Lane T.W."/>
            <person name="Larimer F.W."/>
            <person name="Lippmeier J.C."/>
            <person name="Lucas S."/>
            <person name="Medina M."/>
            <person name="Montsant A."/>
            <person name="Obornik M."/>
            <person name="Parker M.S."/>
            <person name="Palenik B."/>
            <person name="Pazour G.J."/>
            <person name="Richardson P.M."/>
            <person name="Rynearson T.A."/>
            <person name="Saito M.A."/>
            <person name="Schwartz D.C."/>
            <person name="Thamatrakoln K."/>
            <person name="Valentin K."/>
            <person name="Vardi A."/>
            <person name="Wilkerson F.P."/>
            <person name="Rokhsar D.S."/>
        </authorList>
    </citation>
    <scope>NUCLEOTIDE SEQUENCE [LARGE SCALE GENOMIC DNA]</scope>
    <source>
        <strain evidence="1 2">CCMP1335</strain>
    </source>
</reference>
<protein>
    <recommendedName>
        <fullName evidence="3">ABM domain-containing protein</fullName>
    </recommendedName>
</protein>
<dbReference type="InParanoid" id="B8C419"/>
<organism evidence="1 2">
    <name type="scientific">Thalassiosira pseudonana</name>
    <name type="common">Marine diatom</name>
    <name type="synonym">Cyclotella nana</name>
    <dbReference type="NCBI Taxonomy" id="35128"/>
    <lineage>
        <taxon>Eukaryota</taxon>
        <taxon>Sar</taxon>
        <taxon>Stramenopiles</taxon>
        <taxon>Ochrophyta</taxon>
        <taxon>Bacillariophyta</taxon>
        <taxon>Coscinodiscophyceae</taxon>
        <taxon>Thalassiosirophycidae</taxon>
        <taxon>Thalassiosirales</taxon>
        <taxon>Thalassiosiraceae</taxon>
        <taxon>Thalassiosira</taxon>
    </lineage>
</organism>
<dbReference type="AlphaFoldDB" id="B8C419"/>
<dbReference type="Gene3D" id="3.30.70.100">
    <property type="match status" value="1"/>
</dbReference>
<keyword evidence="2" id="KW-1185">Reference proteome</keyword>
<dbReference type="eggNOG" id="ENOG502SDFC">
    <property type="taxonomic scope" value="Eukaryota"/>
</dbReference>
<dbReference type="HOGENOM" id="CLU_1450440_0_0_1"/>
<dbReference type="GeneID" id="7447225"/>
<reference evidence="1 2" key="2">
    <citation type="journal article" date="2008" name="Nature">
        <title>The Phaeodactylum genome reveals the evolutionary history of diatom genomes.</title>
        <authorList>
            <person name="Bowler C."/>
            <person name="Allen A.E."/>
            <person name="Badger J.H."/>
            <person name="Grimwood J."/>
            <person name="Jabbari K."/>
            <person name="Kuo A."/>
            <person name="Maheswari U."/>
            <person name="Martens C."/>
            <person name="Maumus F."/>
            <person name="Otillar R.P."/>
            <person name="Rayko E."/>
            <person name="Salamov A."/>
            <person name="Vandepoele K."/>
            <person name="Beszteri B."/>
            <person name="Gruber A."/>
            <person name="Heijde M."/>
            <person name="Katinka M."/>
            <person name="Mock T."/>
            <person name="Valentin K."/>
            <person name="Verret F."/>
            <person name="Berges J.A."/>
            <person name="Brownlee C."/>
            <person name="Cadoret J.P."/>
            <person name="Chiovitti A."/>
            <person name="Choi C.J."/>
            <person name="Coesel S."/>
            <person name="De Martino A."/>
            <person name="Detter J.C."/>
            <person name="Durkin C."/>
            <person name="Falciatore A."/>
            <person name="Fournet J."/>
            <person name="Haruta M."/>
            <person name="Huysman M.J."/>
            <person name="Jenkins B.D."/>
            <person name="Jiroutova K."/>
            <person name="Jorgensen R.E."/>
            <person name="Joubert Y."/>
            <person name="Kaplan A."/>
            <person name="Kroger N."/>
            <person name="Kroth P.G."/>
            <person name="La Roche J."/>
            <person name="Lindquist E."/>
            <person name="Lommer M."/>
            <person name="Martin-Jezequel V."/>
            <person name="Lopez P.J."/>
            <person name="Lucas S."/>
            <person name="Mangogna M."/>
            <person name="McGinnis K."/>
            <person name="Medlin L.K."/>
            <person name="Montsant A."/>
            <person name="Oudot-Le Secq M.P."/>
            <person name="Napoli C."/>
            <person name="Obornik M."/>
            <person name="Parker M.S."/>
            <person name="Petit J.L."/>
            <person name="Porcel B.M."/>
            <person name="Poulsen N."/>
            <person name="Robison M."/>
            <person name="Rychlewski L."/>
            <person name="Rynearson T.A."/>
            <person name="Schmutz J."/>
            <person name="Shapiro H."/>
            <person name="Siaut M."/>
            <person name="Stanley M."/>
            <person name="Sussman M.R."/>
            <person name="Taylor A.R."/>
            <person name="Vardi A."/>
            <person name="von Dassow P."/>
            <person name="Vyverman W."/>
            <person name="Willis A."/>
            <person name="Wyrwicz L.S."/>
            <person name="Rokhsar D.S."/>
            <person name="Weissenbach J."/>
            <person name="Armbrust E.V."/>
            <person name="Green B.R."/>
            <person name="Van de Peer Y."/>
            <person name="Grigoriev I.V."/>
        </authorList>
    </citation>
    <scope>NUCLEOTIDE SEQUENCE [LARGE SCALE GENOMIC DNA]</scope>
    <source>
        <strain evidence="1 2">CCMP1335</strain>
    </source>
</reference>
<dbReference type="Proteomes" id="UP000001449">
    <property type="component" value="Chromosome 5"/>
</dbReference>
<dbReference type="KEGG" id="tps:THAPSDRAFT_5840"/>
<evidence type="ECO:0008006" key="3">
    <source>
        <dbReference type="Google" id="ProtNLM"/>
    </source>
</evidence>
<evidence type="ECO:0000313" key="2">
    <source>
        <dbReference type="Proteomes" id="UP000001449"/>
    </source>
</evidence>
<dbReference type="PaxDb" id="35128-Thaps5840"/>
<accession>B8C419</accession>
<proteinExistence type="predicted"/>